<feature type="transmembrane region" description="Helical" evidence="7">
    <location>
        <begin position="50"/>
        <end position="70"/>
    </location>
</feature>
<evidence type="ECO:0000256" key="7">
    <source>
        <dbReference type="SAM" id="Phobius"/>
    </source>
</evidence>
<gene>
    <name evidence="8" type="ORF">T190607A01A_30110</name>
</gene>
<keyword evidence="6 7" id="KW-0472">Membrane</keyword>
<name>A0ABM9P2F3_9FLAO</name>
<comment type="caution">
    <text evidence="8">The sequence shown here is derived from an EMBL/GenBank/DDBJ whole genome shotgun (WGS) entry which is preliminary data.</text>
</comment>
<dbReference type="PANTHER" id="PTHR33452">
    <property type="entry name" value="OXIDOREDUCTASE CATD-RELATED"/>
    <property type="match status" value="1"/>
</dbReference>
<dbReference type="InterPro" id="IPR051907">
    <property type="entry name" value="DoxX-like_oxidoreductase"/>
</dbReference>
<keyword evidence="4 7" id="KW-0812">Transmembrane</keyword>
<evidence type="ECO:0000256" key="3">
    <source>
        <dbReference type="ARBA" id="ARBA00022475"/>
    </source>
</evidence>
<protein>
    <submittedName>
        <fullName evidence="8">Oxidoreductase</fullName>
    </submittedName>
</protein>
<evidence type="ECO:0000256" key="2">
    <source>
        <dbReference type="ARBA" id="ARBA00006679"/>
    </source>
</evidence>
<proteinExistence type="inferred from homology"/>
<comment type="similarity">
    <text evidence="2">Belongs to the DoxX family.</text>
</comment>
<evidence type="ECO:0000256" key="6">
    <source>
        <dbReference type="ARBA" id="ARBA00023136"/>
    </source>
</evidence>
<keyword evidence="3" id="KW-1003">Cell membrane</keyword>
<dbReference type="RefSeq" id="WP_348712494.1">
    <property type="nucleotide sequence ID" value="NZ_CAXIXY010000005.1"/>
</dbReference>
<evidence type="ECO:0000256" key="5">
    <source>
        <dbReference type="ARBA" id="ARBA00022989"/>
    </source>
</evidence>
<feature type="transmembrane region" description="Helical" evidence="7">
    <location>
        <begin position="12"/>
        <end position="38"/>
    </location>
</feature>
<sequence length="132" mass="14594">MKTIKQNTDLGILIFRILVAGLLILHGIGNLTNGYVFIKSMMSKSGLPEFMAYGAFIGEIIAPIFILLGYRVRISALFVALTMFIAILTTHAGEIFSLNQFGGWAIELQAFYLFGAIAIFYTDSGRYTILTK</sequence>
<dbReference type="PANTHER" id="PTHR33452:SF1">
    <property type="entry name" value="INNER MEMBRANE PROTEIN YPHA-RELATED"/>
    <property type="match status" value="1"/>
</dbReference>
<accession>A0ABM9P2F3</accession>
<feature type="transmembrane region" description="Helical" evidence="7">
    <location>
        <begin position="77"/>
        <end position="98"/>
    </location>
</feature>
<comment type="subcellular location">
    <subcellularLocation>
        <location evidence="1">Cell membrane</location>
        <topology evidence="1">Multi-pass membrane protein</topology>
    </subcellularLocation>
</comment>
<dbReference type="EMBL" id="CAXIXY010000005">
    <property type="protein sequence ID" value="CAL2088310.1"/>
    <property type="molecule type" value="Genomic_DNA"/>
</dbReference>
<keyword evidence="5 7" id="KW-1133">Transmembrane helix</keyword>
<reference evidence="8 9" key="1">
    <citation type="submission" date="2024-05" db="EMBL/GenBank/DDBJ databases">
        <authorList>
            <person name="Duchaud E."/>
        </authorList>
    </citation>
    <scope>NUCLEOTIDE SEQUENCE [LARGE SCALE GENOMIC DNA]</scope>
    <source>
        <strain evidence="8">Ena-SAMPLE-TAB-13-05-2024-13:56:06:370-140302</strain>
    </source>
</reference>
<keyword evidence="9" id="KW-1185">Reference proteome</keyword>
<evidence type="ECO:0000313" key="8">
    <source>
        <dbReference type="EMBL" id="CAL2088310.1"/>
    </source>
</evidence>
<dbReference type="Proteomes" id="UP001497416">
    <property type="component" value="Unassembled WGS sequence"/>
</dbReference>
<evidence type="ECO:0000256" key="1">
    <source>
        <dbReference type="ARBA" id="ARBA00004651"/>
    </source>
</evidence>
<evidence type="ECO:0000313" key="9">
    <source>
        <dbReference type="Proteomes" id="UP001497416"/>
    </source>
</evidence>
<dbReference type="InterPro" id="IPR032808">
    <property type="entry name" value="DoxX"/>
</dbReference>
<evidence type="ECO:0000256" key="4">
    <source>
        <dbReference type="ARBA" id="ARBA00022692"/>
    </source>
</evidence>
<feature type="transmembrane region" description="Helical" evidence="7">
    <location>
        <begin position="104"/>
        <end position="122"/>
    </location>
</feature>
<dbReference type="Pfam" id="PF07681">
    <property type="entry name" value="DoxX"/>
    <property type="match status" value="1"/>
</dbReference>
<organism evidence="8 9">
    <name type="scientific">Tenacibaculum platacis</name>
    <dbReference type="NCBI Taxonomy" id="3137852"/>
    <lineage>
        <taxon>Bacteria</taxon>
        <taxon>Pseudomonadati</taxon>
        <taxon>Bacteroidota</taxon>
        <taxon>Flavobacteriia</taxon>
        <taxon>Flavobacteriales</taxon>
        <taxon>Flavobacteriaceae</taxon>
        <taxon>Tenacibaculum</taxon>
    </lineage>
</organism>